<evidence type="ECO:0008006" key="4">
    <source>
        <dbReference type="Google" id="ProtNLM"/>
    </source>
</evidence>
<organism evidence="2 3">
    <name type="scientific">Nitrospira moscoviensis</name>
    <dbReference type="NCBI Taxonomy" id="42253"/>
    <lineage>
        <taxon>Bacteria</taxon>
        <taxon>Pseudomonadati</taxon>
        <taxon>Nitrospirota</taxon>
        <taxon>Nitrospiria</taxon>
        <taxon>Nitrospirales</taxon>
        <taxon>Nitrospiraceae</taxon>
        <taxon>Nitrospira</taxon>
    </lineage>
</organism>
<evidence type="ECO:0000313" key="3">
    <source>
        <dbReference type="Proteomes" id="UP000069205"/>
    </source>
</evidence>
<dbReference type="RefSeq" id="WP_145976301.1">
    <property type="nucleotide sequence ID" value="NZ_CP011801.1"/>
</dbReference>
<dbReference type="OrthoDB" id="239433at2"/>
<evidence type="ECO:0000256" key="1">
    <source>
        <dbReference type="SAM" id="MobiDB-lite"/>
    </source>
</evidence>
<keyword evidence="3" id="KW-1185">Reference proteome</keyword>
<dbReference type="KEGG" id="nmv:NITMOv2_2579"/>
<proteinExistence type="predicted"/>
<feature type="region of interest" description="Disordered" evidence="1">
    <location>
        <begin position="26"/>
        <end position="61"/>
    </location>
</feature>
<dbReference type="STRING" id="42253.NITMOv2_2579"/>
<evidence type="ECO:0000313" key="2">
    <source>
        <dbReference type="EMBL" id="ALA58992.1"/>
    </source>
</evidence>
<accession>A0A0K2GEH2</accession>
<reference evidence="2 3" key="1">
    <citation type="journal article" date="2015" name="Proc. Natl. Acad. Sci. U.S.A.">
        <title>Expanded metabolic versatility of ubiquitous nitrite-oxidizing bacteria from the genus Nitrospira.</title>
        <authorList>
            <person name="Koch H."/>
            <person name="Lucker S."/>
            <person name="Albertsen M."/>
            <person name="Kitzinger K."/>
            <person name="Herbold C."/>
            <person name="Spieck E."/>
            <person name="Nielsen P.H."/>
            <person name="Wagner M."/>
            <person name="Daims H."/>
        </authorList>
    </citation>
    <scope>NUCLEOTIDE SEQUENCE [LARGE SCALE GENOMIC DNA]</scope>
    <source>
        <strain evidence="2 3">NSP M-1</strain>
    </source>
</reference>
<dbReference type="AlphaFoldDB" id="A0A0K2GEH2"/>
<dbReference type="EMBL" id="CP011801">
    <property type="protein sequence ID" value="ALA58992.1"/>
    <property type="molecule type" value="Genomic_DNA"/>
</dbReference>
<protein>
    <recommendedName>
        <fullName evidence="4">DUF5666 domain-containing protein</fullName>
    </recommendedName>
</protein>
<sequence length="360" mass="38930">MTWRATVAGGAIGAVLAIGSAALAEQQVRPSSEPEVQGAQAREQARSPDTAPGPEQTRSGWKNLRGDVERVKRVALRGGPEGEHLVALVAGGMGRRMVVDLGLAKQYRDVPVMTGDEIVVRGPISWISDRKVLMAQRAFINGEMVKVKRDRTMDPRQLDRGDARGTDTAVTGQIEHAQPLRLRGVDRQHMVARVKTQDGRTILTDLGAPQDLDRIPLEPGRSLTVTGPTIQVNGKPLILARQVSADGATVRIDRDIRSVMPVMAPGPPPAAAQQQAGEQAIQGEVIVRGELYRADRDGFYVVRDEAGQETYLVVTPEVEKKGLRIGDRVTAQVKPDGTVLALERQEASEALKGTDAPRTR</sequence>
<dbReference type="Proteomes" id="UP000069205">
    <property type="component" value="Chromosome"/>
</dbReference>
<dbReference type="PATRIC" id="fig|42253.5.peg.2547"/>
<name>A0A0K2GEH2_NITMO</name>
<gene>
    <name evidence="2" type="ORF">NITMOv2_2579</name>
</gene>